<evidence type="ECO:0000256" key="3">
    <source>
        <dbReference type="ARBA" id="ARBA00022807"/>
    </source>
</evidence>
<reference evidence="5 6" key="1">
    <citation type="journal article" date="2019" name="Nat. Ecol. Evol.">
        <title>Megaphylogeny resolves global patterns of mushroom evolution.</title>
        <authorList>
            <person name="Varga T."/>
            <person name="Krizsan K."/>
            <person name="Foldi C."/>
            <person name="Dima B."/>
            <person name="Sanchez-Garcia M."/>
            <person name="Sanchez-Ramirez S."/>
            <person name="Szollosi G.J."/>
            <person name="Szarkandi J.G."/>
            <person name="Papp V."/>
            <person name="Albert L."/>
            <person name="Andreopoulos W."/>
            <person name="Angelini C."/>
            <person name="Antonin V."/>
            <person name="Barry K.W."/>
            <person name="Bougher N.L."/>
            <person name="Buchanan P."/>
            <person name="Buyck B."/>
            <person name="Bense V."/>
            <person name="Catcheside P."/>
            <person name="Chovatia M."/>
            <person name="Cooper J."/>
            <person name="Damon W."/>
            <person name="Desjardin D."/>
            <person name="Finy P."/>
            <person name="Geml J."/>
            <person name="Haridas S."/>
            <person name="Hughes K."/>
            <person name="Justo A."/>
            <person name="Karasinski D."/>
            <person name="Kautmanova I."/>
            <person name="Kiss B."/>
            <person name="Kocsube S."/>
            <person name="Kotiranta H."/>
            <person name="LaButti K.M."/>
            <person name="Lechner B.E."/>
            <person name="Liimatainen K."/>
            <person name="Lipzen A."/>
            <person name="Lukacs Z."/>
            <person name="Mihaltcheva S."/>
            <person name="Morgado L.N."/>
            <person name="Niskanen T."/>
            <person name="Noordeloos M.E."/>
            <person name="Ohm R.A."/>
            <person name="Ortiz-Santana B."/>
            <person name="Ovrebo C."/>
            <person name="Racz N."/>
            <person name="Riley R."/>
            <person name="Savchenko A."/>
            <person name="Shiryaev A."/>
            <person name="Soop K."/>
            <person name="Spirin V."/>
            <person name="Szebenyi C."/>
            <person name="Tomsovsky M."/>
            <person name="Tulloss R.E."/>
            <person name="Uehling J."/>
            <person name="Grigoriev I.V."/>
            <person name="Vagvolgyi C."/>
            <person name="Papp T."/>
            <person name="Martin F.M."/>
            <person name="Miettinen O."/>
            <person name="Hibbett D.S."/>
            <person name="Nagy L.G."/>
        </authorList>
    </citation>
    <scope>NUCLEOTIDE SEQUENCE [LARGE SCALE GENOMIC DNA]</scope>
    <source>
        <strain evidence="5 6">CBS 962.96</strain>
    </source>
</reference>
<comment type="similarity">
    <text evidence="1">Belongs to the peptidase C14B family.</text>
</comment>
<dbReference type="GO" id="GO:0006508">
    <property type="term" value="P:proteolysis"/>
    <property type="evidence" value="ECO:0007669"/>
    <property type="project" value="InterPro"/>
</dbReference>
<keyword evidence="3" id="KW-0645">Protease</keyword>
<dbReference type="EMBL" id="ML179403">
    <property type="protein sequence ID" value="THU88600.1"/>
    <property type="molecule type" value="Genomic_DNA"/>
</dbReference>
<dbReference type="SUPFAM" id="SSF52129">
    <property type="entry name" value="Caspase-like"/>
    <property type="match status" value="1"/>
</dbReference>
<sequence>MVYDEPQYEKVHRVERTTVSTQEWVTSDCTGQKKALLIGINYVGSDNALEGCHSDVDRMYRFLVENYGLDERNICVLKDSESLSEKYWPTRDNIISWMRWLVTDIEPNDSIFFHYSGHGGQRRDVDGDEKDYYDECIYPVDSLTSEDASEEESALAERKVLDDDILHRILVSSLPKGARLTAIFDSCHSGSVLDLPFVYSAASGDLKEGRRLEYEDREERGGGWGRRARGILGLEKKEVFEVREDVFRVGDMLEATKNILEETGKKLFVEKDSEGALEDIGRLQGVKAHVEKVEEMQRRNESLADVVLISGCKDTQTSADANEDGVPTGALSWALMESLRENSEPTYFELLNSIRSKLRKERYAQLPQLSSGHPMDLSTVFIA</sequence>
<keyword evidence="6" id="KW-1185">Reference proteome</keyword>
<proteinExistence type="inferred from homology"/>
<dbReference type="InterPro" id="IPR050452">
    <property type="entry name" value="Metacaspase"/>
</dbReference>
<evidence type="ECO:0000256" key="2">
    <source>
        <dbReference type="ARBA" id="ARBA00022703"/>
    </source>
</evidence>
<dbReference type="Gene3D" id="3.40.50.12660">
    <property type="match status" value="2"/>
</dbReference>
<dbReference type="PANTHER" id="PTHR48104">
    <property type="entry name" value="METACASPASE-4"/>
    <property type="match status" value="1"/>
</dbReference>
<gene>
    <name evidence="5" type="ORF">K435DRAFT_307729</name>
</gene>
<dbReference type="PANTHER" id="PTHR48104:SF30">
    <property type="entry name" value="METACASPASE-1"/>
    <property type="match status" value="1"/>
</dbReference>
<dbReference type="AlphaFoldDB" id="A0A4S8LI95"/>
<dbReference type="InterPro" id="IPR011600">
    <property type="entry name" value="Pept_C14_caspase"/>
</dbReference>
<dbReference type="Pfam" id="PF00656">
    <property type="entry name" value="Peptidase_C14"/>
    <property type="match status" value="1"/>
</dbReference>
<accession>A0A4S8LI95</accession>
<dbReference type="GO" id="GO:0004197">
    <property type="term" value="F:cysteine-type endopeptidase activity"/>
    <property type="evidence" value="ECO:0007669"/>
    <property type="project" value="InterPro"/>
</dbReference>
<dbReference type="GO" id="GO:0005737">
    <property type="term" value="C:cytoplasm"/>
    <property type="evidence" value="ECO:0007669"/>
    <property type="project" value="TreeGrafter"/>
</dbReference>
<organism evidence="5 6">
    <name type="scientific">Dendrothele bispora (strain CBS 962.96)</name>
    <dbReference type="NCBI Taxonomy" id="1314807"/>
    <lineage>
        <taxon>Eukaryota</taxon>
        <taxon>Fungi</taxon>
        <taxon>Dikarya</taxon>
        <taxon>Basidiomycota</taxon>
        <taxon>Agaricomycotina</taxon>
        <taxon>Agaricomycetes</taxon>
        <taxon>Agaricomycetidae</taxon>
        <taxon>Agaricales</taxon>
        <taxon>Agaricales incertae sedis</taxon>
        <taxon>Dendrothele</taxon>
    </lineage>
</organism>
<evidence type="ECO:0000313" key="6">
    <source>
        <dbReference type="Proteomes" id="UP000297245"/>
    </source>
</evidence>
<dbReference type="Proteomes" id="UP000297245">
    <property type="component" value="Unassembled WGS sequence"/>
</dbReference>
<dbReference type="GO" id="GO:0006915">
    <property type="term" value="P:apoptotic process"/>
    <property type="evidence" value="ECO:0007669"/>
    <property type="project" value="UniProtKB-KW"/>
</dbReference>
<dbReference type="OrthoDB" id="3223806at2759"/>
<keyword evidence="2" id="KW-0053">Apoptosis</keyword>
<protein>
    <submittedName>
        <fullName evidence="5">Peptidase C14</fullName>
    </submittedName>
</protein>
<dbReference type="InterPro" id="IPR029030">
    <property type="entry name" value="Caspase-like_dom_sf"/>
</dbReference>
<keyword evidence="3" id="KW-0788">Thiol protease</keyword>
<feature type="domain" description="Peptidase C14 caspase" evidence="4">
    <location>
        <begin position="33"/>
        <end position="372"/>
    </location>
</feature>
<keyword evidence="3" id="KW-0378">Hydrolase</keyword>
<evidence type="ECO:0000259" key="4">
    <source>
        <dbReference type="Pfam" id="PF00656"/>
    </source>
</evidence>
<evidence type="ECO:0000313" key="5">
    <source>
        <dbReference type="EMBL" id="THU88600.1"/>
    </source>
</evidence>
<name>A0A4S8LI95_DENBC</name>
<evidence type="ECO:0000256" key="1">
    <source>
        <dbReference type="ARBA" id="ARBA00009005"/>
    </source>
</evidence>